<evidence type="ECO:0000256" key="8">
    <source>
        <dbReference type="SAM" id="SignalP"/>
    </source>
</evidence>
<feature type="domain" description="C2" evidence="9">
    <location>
        <begin position="816"/>
        <end position="937"/>
    </location>
</feature>
<keyword evidence="11" id="KW-1185">Reference proteome</keyword>
<feature type="transmembrane region" description="Helical" evidence="7">
    <location>
        <begin position="786"/>
        <end position="812"/>
    </location>
</feature>
<dbReference type="SUPFAM" id="SSF47473">
    <property type="entry name" value="EF-hand"/>
    <property type="match status" value="1"/>
</dbReference>
<evidence type="ECO:0000256" key="5">
    <source>
        <dbReference type="SAM" id="Coils"/>
    </source>
</evidence>
<keyword evidence="3" id="KW-0106">Calcium</keyword>
<dbReference type="Pfam" id="PF00168">
    <property type="entry name" value="C2"/>
    <property type="match status" value="1"/>
</dbReference>
<evidence type="ECO:0000256" key="4">
    <source>
        <dbReference type="ARBA" id="ARBA00023242"/>
    </source>
</evidence>
<feature type="chain" id="PRO_5032668241" evidence="8">
    <location>
        <begin position="26"/>
        <end position="1125"/>
    </location>
</feature>
<dbReference type="CDD" id="cd21937">
    <property type="entry name" value="ZIP_MycBP-like"/>
    <property type="match status" value="1"/>
</dbReference>
<keyword evidence="7" id="KW-1133">Transmembrane helix</keyword>
<evidence type="ECO:0000256" key="2">
    <source>
        <dbReference type="ARBA" id="ARBA00009389"/>
    </source>
</evidence>
<dbReference type="InterPro" id="IPR035892">
    <property type="entry name" value="C2_domain_sf"/>
</dbReference>
<keyword evidence="7" id="KW-0472">Membrane</keyword>
<comment type="caution">
    <text evidence="10">The sequence shown here is derived from an EMBL/GenBank/DDBJ whole genome shotgun (WGS) entry which is preliminary data.</text>
</comment>
<keyword evidence="5" id="KW-0175">Coiled coil</keyword>
<evidence type="ECO:0000256" key="1">
    <source>
        <dbReference type="ARBA" id="ARBA00004123"/>
    </source>
</evidence>
<dbReference type="EMBL" id="CAJNJA010007041">
    <property type="protein sequence ID" value="CAE7219368.1"/>
    <property type="molecule type" value="Genomic_DNA"/>
</dbReference>
<dbReference type="InterPro" id="IPR011992">
    <property type="entry name" value="EF-hand-dom_pair"/>
</dbReference>
<dbReference type="PRINTS" id="PR02028">
    <property type="entry name" value="CMYCBINDINGP"/>
</dbReference>
<feature type="region of interest" description="Disordered" evidence="6">
    <location>
        <begin position="37"/>
        <end position="58"/>
    </location>
</feature>
<feature type="region of interest" description="Disordered" evidence="6">
    <location>
        <begin position="65"/>
        <end position="84"/>
    </location>
</feature>
<dbReference type="PROSITE" id="PS00018">
    <property type="entry name" value="EF_HAND_1"/>
    <property type="match status" value="1"/>
</dbReference>
<protein>
    <submittedName>
        <fullName evidence="10">Mycbp protein</fullName>
    </submittedName>
</protein>
<proteinExistence type="inferred from homology"/>
<dbReference type="InterPro" id="IPR000008">
    <property type="entry name" value="C2_dom"/>
</dbReference>
<keyword evidence="4" id="KW-0539">Nucleus</keyword>
<feature type="signal peptide" evidence="8">
    <location>
        <begin position="1"/>
        <end position="25"/>
    </location>
</feature>
<evidence type="ECO:0000256" key="7">
    <source>
        <dbReference type="SAM" id="Phobius"/>
    </source>
</evidence>
<dbReference type="GO" id="GO:0003713">
    <property type="term" value="F:transcription coactivator activity"/>
    <property type="evidence" value="ECO:0007669"/>
    <property type="project" value="InterPro"/>
</dbReference>
<dbReference type="SUPFAM" id="SSF49562">
    <property type="entry name" value="C2 domain (Calcium/lipid-binding domain, CaLB)"/>
    <property type="match status" value="1"/>
</dbReference>
<keyword evidence="8" id="KW-0732">Signal</keyword>
<accession>A0A812K2X6</accession>
<dbReference type="PANTHER" id="PTHR13168">
    <property type="entry name" value="ASSOCIATE OF C-MYC AMY-1"/>
    <property type="match status" value="1"/>
</dbReference>
<comment type="similarity">
    <text evidence="2">Belongs to the AMY1 family.</text>
</comment>
<evidence type="ECO:0000256" key="3">
    <source>
        <dbReference type="ARBA" id="ARBA00022837"/>
    </source>
</evidence>
<dbReference type="PANTHER" id="PTHR13168:SF0">
    <property type="entry name" value="C-MYC-BINDING PROTEIN"/>
    <property type="match status" value="1"/>
</dbReference>
<dbReference type="OrthoDB" id="275278at2759"/>
<dbReference type="PROSITE" id="PS50004">
    <property type="entry name" value="C2"/>
    <property type="match status" value="1"/>
</dbReference>
<dbReference type="InterPro" id="IPR026060">
    <property type="entry name" value="AMY1"/>
</dbReference>
<organism evidence="10 11">
    <name type="scientific">Symbiodinium necroappetens</name>
    <dbReference type="NCBI Taxonomy" id="1628268"/>
    <lineage>
        <taxon>Eukaryota</taxon>
        <taxon>Sar</taxon>
        <taxon>Alveolata</taxon>
        <taxon>Dinophyceae</taxon>
        <taxon>Suessiales</taxon>
        <taxon>Symbiodiniaceae</taxon>
        <taxon>Symbiodinium</taxon>
    </lineage>
</organism>
<dbReference type="GO" id="GO:0005634">
    <property type="term" value="C:nucleus"/>
    <property type="evidence" value="ECO:0007669"/>
    <property type="project" value="UniProtKB-SubCell"/>
</dbReference>
<dbReference type="AlphaFoldDB" id="A0A812K2X6"/>
<keyword evidence="7" id="KW-0812">Transmembrane</keyword>
<comment type="subcellular location">
    <subcellularLocation>
        <location evidence="1">Nucleus</location>
    </subcellularLocation>
</comment>
<evidence type="ECO:0000313" key="10">
    <source>
        <dbReference type="EMBL" id="CAE7219368.1"/>
    </source>
</evidence>
<gene>
    <name evidence="10" type="primary">mycbp</name>
    <name evidence="10" type="ORF">SNEC2469_LOCUS2714</name>
</gene>
<evidence type="ECO:0000256" key="6">
    <source>
        <dbReference type="SAM" id="MobiDB-lite"/>
    </source>
</evidence>
<feature type="coiled-coil region" evidence="5">
    <location>
        <begin position="1032"/>
        <end position="1073"/>
    </location>
</feature>
<dbReference type="Gene3D" id="2.60.40.150">
    <property type="entry name" value="C2 domain"/>
    <property type="match status" value="1"/>
</dbReference>
<reference evidence="10" key="1">
    <citation type="submission" date="2021-02" db="EMBL/GenBank/DDBJ databases">
        <authorList>
            <person name="Dougan E. K."/>
            <person name="Rhodes N."/>
            <person name="Thang M."/>
            <person name="Chan C."/>
        </authorList>
    </citation>
    <scope>NUCLEOTIDE SEQUENCE</scope>
</reference>
<sequence length="1125" mass="125793">MRKRLHRPLSHVLLFFVVALLLHHACNFTAPMDGRTERRSWRAQSKAAESMSSQSEPLQPLLANASELTSPPESEDAERGKGRNGELRANASLLEILEEAPLYSAARSQAAALFDRLSDNATLGLSYARILKFMQTLWEGPLKLPSQTQMELHNNLAAFVILSDRDRDGMLSVNEFIEYAATVISVSKRDVHAWHVEVVLRRSYGIMSSFFQNVTNYSFDPVGKAGGAVNRWVQRPTWQLTLPFLLSALSKVGQALLEVSDSIDMLSRDVRFSCSLLAKVCQGRELHEWENHLLRRFFSDVIALVPSTAICALPLPLPVHVCLFLVIKSSAPALLPSPFYPSRLHFLSARRELRRHPDFKDWTLYGEEPSEELDAAVLEVFEAAPDSATAQSGIRKLFEDLDIFASGNVSHSSVLSVVQAIWSGQLNLATKNMEDFRMDASTLLVAVDRRREGCLTLGEFTEYIETLVEVANNYKASALRDDNKVTRFARDVSDSAFTLLRDLRYGVHLLKKLAFRHKLSNMEGAILKRTFKDLSACLPYCAIALTKCTYGQKILMGMLLYSNAPYSLFPTSLRKPRRRFARAWAAIAAKQRRRAYLGWQRLEDRQRQLGKGGAFNSEQKELRLEKAQGEPEKLFEEFDEGSGTLTYGEVFSILWPLWEEVSRKSSEPFLDALGLVLQIASDRDGAVTKPEFVEFVQTLTACSTSTRLEEDLAKPAFAIGPICRYAAAIARKEVREVVDSVSMISQDVAYSAALLQSLQNKESRRRKFLGFSKVECDVLRRTAKDILLFIPIGLIIVAPLTPVGTAIVIAIFKRLAPALVPSSFRRPRLTLLQALRWSRKSAVPEDAYGKMDPFTVVAFIESDGARKEISRTRTDWNADMHPHWDHTCRGQPFKMGSAAAVEFQVMEGNVIGRPTFCGAAQVSVEALLGDPTASESLCASKSGGSLTGPVMDLELRLPSQEVPAFLTWTSLKAMSYETADSQKEEFRKYLEKNGIISQLTRVLVGLYEEPERPANAIDYIKKYLGAPTGVDVEELRADNDELRRQNAELEAKVASLTQQLKELQTEQEEQDACSVQLQELSSDLATHRGGISAYHAVGDEVQARKCFAGMRMHANKRGCTETLDR</sequence>
<evidence type="ECO:0000313" key="11">
    <source>
        <dbReference type="Proteomes" id="UP000601435"/>
    </source>
</evidence>
<dbReference type="Proteomes" id="UP000601435">
    <property type="component" value="Unassembled WGS sequence"/>
</dbReference>
<evidence type="ECO:0000259" key="9">
    <source>
        <dbReference type="PROSITE" id="PS50004"/>
    </source>
</evidence>
<dbReference type="InterPro" id="IPR018247">
    <property type="entry name" value="EF_Hand_1_Ca_BS"/>
</dbReference>
<name>A0A812K2X6_9DINO</name>